<feature type="domain" description="Multidrug resistance protein MdtA-like barrel-sandwich hybrid" evidence="3">
    <location>
        <begin position="55"/>
        <end position="167"/>
    </location>
</feature>
<evidence type="ECO:0000256" key="2">
    <source>
        <dbReference type="SAM" id="MobiDB-lite"/>
    </source>
</evidence>
<dbReference type="Gene3D" id="2.40.50.100">
    <property type="match status" value="1"/>
</dbReference>
<dbReference type="EMBL" id="BSTI01000001">
    <property type="protein sequence ID" value="GLY63396.1"/>
    <property type="molecule type" value="Genomic_DNA"/>
</dbReference>
<feature type="compositionally biased region" description="Gly residues" evidence="2">
    <location>
        <begin position="356"/>
        <end position="403"/>
    </location>
</feature>
<evidence type="ECO:0000259" key="4">
    <source>
        <dbReference type="Pfam" id="PF25975"/>
    </source>
</evidence>
<sequence>MVIAAGGVATWLATRPASAQPSFRLVPASVTTLRQTVSSSGTIEPAQRSDLNFGVSGQVTAVNVTVGQQVAAGQALATVQSASLQATVAQADSSLASARSKLSADQSTAASAAQIDADQAAITAAQNQLTNAQNALGEATITSPIAGTVAAVNLTVGQQVSAGGSSSSASSSSSGNGSNSQNPGGNPGTGNNNSSSSQSSSSTAEIVVISTDSYLVDASVDDTEISQIKNGEQAVITPNGSTTPVYGTVASVAVMASGSSSVPSYPISIDVTGNPPGLIAGAGATVSIIVKQLTDVLTVPTAAVHFTGGQPSVDVMNGNQRVSRPITTGMTSGGLTEVLNGLSEGDQVVIDIPAGAGNGGTGTNNGGRGGGPGGAGGNGGRGGGRGGLGGAGGGRGVIGGLGG</sequence>
<name>A0A9W6VED9_9PSEU</name>
<dbReference type="Proteomes" id="UP001165136">
    <property type="component" value="Unassembled WGS sequence"/>
</dbReference>
<dbReference type="GO" id="GO:0015562">
    <property type="term" value="F:efflux transmembrane transporter activity"/>
    <property type="evidence" value="ECO:0007669"/>
    <property type="project" value="TreeGrafter"/>
</dbReference>
<evidence type="ECO:0000313" key="6">
    <source>
        <dbReference type="Proteomes" id="UP001165136"/>
    </source>
</evidence>
<organism evidence="5 6">
    <name type="scientific">Amycolatopsis taiwanensis</name>
    <dbReference type="NCBI Taxonomy" id="342230"/>
    <lineage>
        <taxon>Bacteria</taxon>
        <taxon>Bacillati</taxon>
        <taxon>Actinomycetota</taxon>
        <taxon>Actinomycetes</taxon>
        <taxon>Pseudonocardiales</taxon>
        <taxon>Pseudonocardiaceae</taxon>
        <taxon>Amycolatopsis</taxon>
    </lineage>
</organism>
<feature type="domain" description="CzcB-like C-terminal circularly permuted SH3-like" evidence="4">
    <location>
        <begin position="297"/>
        <end position="349"/>
    </location>
</feature>
<evidence type="ECO:0000313" key="5">
    <source>
        <dbReference type="EMBL" id="GLY63396.1"/>
    </source>
</evidence>
<dbReference type="AlphaFoldDB" id="A0A9W6VED9"/>
<dbReference type="Pfam" id="PF25975">
    <property type="entry name" value="CzcB_C"/>
    <property type="match status" value="1"/>
</dbReference>
<dbReference type="Gene3D" id="2.40.420.20">
    <property type="match status" value="1"/>
</dbReference>
<dbReference type="PANTHER" id="PTHR30469">
    <property type="entry name" value="MULTIDRUG RESISTANCE PROTEIN MDTA"/>
    <property type="match status" value="1"/>
</dbReference>
<reference evidence="5" key="1">
    <citation type="submission" date="2023-03" db="EMBL/GenBank/DDBJ databases">
        <title>Amycolatopsis taiwanensis NBRC 103393.</title>
        <authorList>
            <person name="Ichikawa N."/>
            <person name="Sato H."/>
            <person name="Tonouchi N."/>
        </authorList>
    </citation>
    <scope>NUCLEOTIDE SEQUENCE</scope>
    <source>
        <strain evidence="5">NBRC 103393</strain>
    </source>
</reference>
<keyword evidence="6" id="KW-1185">Reference proteome</keyword>
<evidence type="ECO:0000259" key="3">
    <source>
        <dbReference type="Pfam" id="PF25917"/>
    </source>
</evidence>
<feature type="region of interest" description="Disordered" evidence="2">
    <location>
        <begin position="161"/>
        <end position="202"/>
    </location>
</feature>
<evidence type="ECO:0000256" key="1">
    <source>
        <dbReference type="SAM" id="Coils"/>
    </source>
</evidence>
<feature type="coiled-coil region" evidence="1">
    <location>
        <begin position="115"/>
        <end position="142"/>
    </location>
</feature>
<proteinExistence type="predicted"/>
<dbReference type="Pfam" id="PF25917">
    <property type="entry name" value="BSH_RND"/>
    <property type="match status" value="1"/>
</dbReference>
<evidence type="ECO:0008006" key="7">
    <source>
        <dbReference type="Google" id="ProtNLM"/>
    </source>
</evidence>
<dbReference type="SUPFAM" id="SSF111369">
    <property type="entry name" value="HlyD-like secretion proteins"/>
    <property type="match status" value="1"/>
</dbReference>
<protein>
    <recommendedName>
        <fullName evidence="7">RND transporter</fullName>
    </recommendedName>
</protein>
<dbReference type="PANTHER" id="PTHR30469:SF33">
    <property type="entry name" value="SLR1207 PROTEIN"/>
    <property type="match status" value="1"/>
</dbReference>
<keyword evidence="1" id="KW-0175">Coiled coil</keyword>
<gene>
    <name evidence="5" type="ORF">Atai01_00150</name>
</gene>
<comment type="caution">
    <text evidence="5">The sequence shown here is derived from an EMBL/GenBank/DDBJ whole genome shotgun (WGS) entry which is preliminary data.</text>
</comment>
<dbReference type="GO" id="GO:1990281">
    <property type="term" value="C:efflux pump complex"/>
    <property type="evidence" value="ECO:0007669"/>
    <property type="project" value="TreeGrafter"/>
</dbReference>
<dbReference type="Gene3D" id="2.40.30.170">
    <property type="match status" value="1"/>
</dbReference>
<dbReference type="InterPro" id="IPR058625">
    <property type="entry name" value="MdtA-like_BSH"/>
</dbReference>
<accession>A0A9W6VED9</accession>
<dbReference type="InterPro" id="IPR058649">
    <property type="entry name" value="CzcB_C"/>
</dbReference>
<feature type="region of interest" description="Disordered" evidence="2">
    <location>
        <begin position="353"/>
        <end position="403"/>
    </location>
</feature>